<dbReference type="Proteomes" id="UP001273589">
    <property type="component" value="Unassembled WGS sequence"/>
</dbReference>
<dbReference type="Gene3D" id="3.40.190.10">
    <property type="entry name" value="Periplasmic binding protein-like II"/>
    <property type="match status" value="1"/>
</dbReference>
<dbReference type="RefSeq" id="WP_319699508.1">
    <property type="nucleotide sequence ID" value="NZ_JARAWN010000586.1"/>
</dbReference>
<name>A0AAJ2Q0B5_9ACTN</name>
<feature type="region of interest" description="Disordered" evidence="1">
    <location>
        <begin position="53"/>
        <end position="72"/>
    </location>
</feature>
<comment type="caution">
    <text evidence="2">The sequence shown here is derived from an EMBL/GenBank/DDBJ whole genome shotgun (WGS) entry which is preliminary data.</text>
</comment>
<dbReference type="AlphaFoldDB" id="A0AAJ2Q0B5"/>
<evidence type="ECO:0000256" key="1">
    <source>
        <dbReference type="SAM" id="MobiDB-lite"/>
    </source>
</evidence>
<evidence type="ECO:0000313" key="3">
    <source>
        <dbReference type="Proteomes" id="UP001273589"/>
    </source>
</evidence>
<proteinExistence type="predicted"/>
<organism evidence="2 3">
    <name type="scientific">Streptomyces europaeiscabiei</name>
    <dbReference type="NCBI Taxonomy" id="146819"/>
    <lineage>
        <taxon>Bacteria</taxon>
        <taxon>Bacillati</taxon>
        <taxon>Actinomycetota</taxon>
        <taxon>Actinomycetes</taxon>
        <taxon>Kitasatosporales</taxon>
        <taxon>Streptomycetaceae</taxon>
        <taxon>Streptomyces</taxon>
    </lineage>
</organism>
<accession>A0AAJ2Q0B5</accession>
<dbReference type="EMBL" id="JARAWN010000586">
    <property type="protein sequence ID" value="MDX3136493.1"/>
    <property type="molecule type" value="Genomic_DNA"/>
</dbReference>
<sequence>MAVEDPCAIRRRAISTLAAHGVAATVVGDAGYLAGVLDIARTGQGVALLAAVAPPPTGSSRTTDSRPSLPSR</sequence>
<feature type="compositionally biased region" description="Polar residues" evidence="1">
    <location>
        <begin position="58"/>
        <end position="72"/>
    </location>
</feature>
<evidence type="ECO:0000313" key="2">
    <source>
        <dbReference type="EMBL" id="MDX3136493.1"/>
    </source>
</evidence>
<reference evidence="2" key="1">
    <citation type="journal article" date="2023" name="Microb. Genom.">
        <title>Mesoterricola silvestris gen. nov., sp. nov., Mesoterricola sediminis sp. nov., Geothrix oryzae sp. nov., Geothrix edaphica sp. nov., Geothrix rubra sp. nov., and Geothrix limicola sp. nov., six novel members of Acidobacteriota isolated from soils.</title>
        <authorList>
            <person name="Weisberg A.J."/>
            <person name="Pearce E."/>
            <person name="Kramer C.G."/>
            <person name="Chang J.H."/>
            <person name="Clarke C.R."/>
        </authorList>
    </citation>
    <scope>NUCLEOTIDE SEQUENCE</scope>
    <source>
        <strain evidence="2">ND06-05F</strain>
    </source>
</reference>
<gene>
    <name evidence="2" type="ORF">PV367_43405</name>
</gene>
<protein>
    <submittedName>
        <fullName evidence="2">Uncharacterized protein</fullName>
    </submittedName>
</protein>